<accession>A0A0A6PVF0</accession>
<name>A0A0A6PVF0_CLOBU</name>
<evidence type="ECO:0000313" key="6">
    <source>
        <dbReference type="Proteomes" id="UP000474042"/>
    </source>
</evidence>
<dbReference type="NCBIfam" id="TIGR00762">
    <property type="entry name" value="DegV"/>
    <property type="match status" value="1"/>
</dbReference>
<comment type="function">
    <text evidence="1">May bind long-chain fatty acids, such as palmitate, and may play a role in lipid transport or fatty acid metabolism.</text>
</comment>
<dbReference type="Pfam" id="PF02645">
    <property type="entry name" value="DegV"/>
    <property type="match status" value="1"/>
</dbReference>
<dbReference type="PROSITE" id="PS51482">
    <property type="entry name" value="DEGV"/>
    <property type="match status" value="1"/>
</dbReference>
<keyword evidence="2" id="KW-0446">Lipid-binding</keyword>
<dbReference type="PANTHER" id="PTHR33434">
    <property type="entry name" value="DEGV DOMAIN-CONTAINING PROTEIN DR_1986-RELATED"/>
    <property type="match status" value="1"/>
</dbReference>
<evidence type="ECO:0000313" key="3">
    <source>
        <dbReference type="EMBL" id="NAS19897.1"/>
    </source>
</evidence>
<gene>
    <name evidence="4" type="ORF">AWN73_18215</name>
    <name evidence="3" type="ORF">GND98_019240</name>
</gene>
<dbReference type="SUPFAM" id="SSF82549">
    <property type="entry name" value="DAK1/DegV-like"/>
    <property type="match status" value="1"/>
</dbReference>
<sequence>MKKFKIITDSGCDLSYEMIKTLDLGYLGLVCDLDGENIIEDCGKSLSYSDFYDRLSKGSIPKTSQVNPNRFVDEFEKYLIDGYDILYIAFSSMLSGTYNSALIAKDELIDKYPNCNIEIIDTKSASGGHGLLVHKAVQLKLEGKTITEIVDAIEKLKKRLYCYFTVKDLKHLERGGRISSAAAMVGSILNITPILEVKNDGTLDTVGKIRGEKKAIKELINKIDENLGNEELNDIFVTHAHNHKGAEYLCQLLKEKYTPKNLEINYIGLAIGSHTGQGTVGVFFLGKER</sequence>
<dbReference type="AlphaFoldDB" id="A0A0A6PVF0"/>
<protein>
    <submittedName>
        <fullName evidence="3">DegV family EDD domain-containing protein</fullName>
    </submittedName>
    <submittedName>
        <fullName evidence="4">Fatty acid-binding protein DegV</fullName>
    </submittedName>
</protein>
<dbReference type="PANTHER" id="PTHR33434:SF3">
    <property type="entry name" value="DEGV DOMAIN-CONTAINING PROTEIN YITS"/>
    <property type="match status" value="1"/>
</dbReference>
<organism evidence="4 5">
    <name type="scientific">Clostridium butyricum</name>
    <dbReference type="NCBI Taxonomy" id="1492"/>
    <lineage>
        <taxon>Bacteria</taxon>
        <taxon>Bacillati</taxon>
        <taxon>Bacillota</taxon>
        <taxon>Clostridia</taxon>
        <taxon>Eubacteriales</taxon>
        <taxon>Clostridiaceae</taxon>
        <taxon>Clostridium</taxon>
    </lineage>
</organism>
<dbReference type="Gene3D" id="3.40.50.10170">
    <property type="match status" value="1"/>
</dbReference>
<dbReference type="EMBL" id="LRDH01000136">
    <property type="protein sequence ID" value="PPV12642.1"/>
    <property type="molecule type" value="Genomic_DNA"/>
</dbReference>
<evidence type="ECO:0000256" key="1">
    <source>
        <dbReference type="ARBA" id="ARBA00003238"/>
    </source>
</evidence>
<dbReference type="RefSeq" id="WP_024039640.1">
    <property type="nucleotide sequence ID" value="NZ_CACRTU010000023.1"/>
</dbReference>
<dbReference type="InterPro" id="IPR003797">
    <property type="entry name" value="DegV"/>
</dbReference>
<dbReference type="InterPro" id="IPR050270">
    <property type="entry name" value="DegV_domain_contain"/>
</dbReference>
<dbReference type="EMBL" id="WOFV02000122">
    <property type="protein sequence ID" value="NAS19897.1"/>
    <property type="molecule type" value="Genomic_DNA"/>
</dbReference>
<dbReference type="Gene3D" id="3.30.1180.10">
    <property type="match status" value="1"/>
</dbReference>
<dbReference type="Proteomes" id="UP000474042">
    <property type="component" value="Unassembled WGS sequence"/>
</dbReference>
<evidence type="ECO:0000313" key="5">
    <source>
        <dbReference type="Proteomes" id="UP000238081"/>
    </source>
</evidence>
<evidence type="ECO:0000313" key="4">
    <source>
        <dbReference type="EMBL" id="PPV12642.1"/>
    </source>
</evidence>
<comment type="caution">
    <text evidence="4">The sequence shown here is derived from an EMBL/GenBank/DDBJ whole genome shotgun (WGS) entry which is preliminary data.</text>
</comment>
<reference evidence="4 5" key="1">
    <citation type="submission" date="2016-01" db="EMBL/GenBank/DDBJ databases">
        <title>Characterization of the Clostridium difficile lineages that are prevalent in Hong Kong and China.</title>
        <authorList>
            <person name="Kwok J.S.-L."/>
            <person name="Lam W.-Y."/>
            <person name="Ip M."/>
            <person name="Chan T.-F."/>
            <person name="Hawkey P.M."/>
            <person name="Tsui S.K.-W."/>
        </authorList>
    </citation>
    <scope>NUCLEOTIDE SEQUENCE [LARGE SCALE GENOMIC DNA]</scope>
    <source>
        <strain evidence="4 5">300064</strain>
    </source>
</reference>
<reference evidence="3 6" key="2">
    <citation type="submission" date="2020-01" db="EMBL/GenBank/DDBJ databases">
        <title>Genome sequence of a 1,3-propanediol producer, Clostridium butyricum S3.</title>
        <authorList>
            <person name="Zhou J."/>
        </authorList>
    </citation>
    <scope>NUCLEOTIDE SEQUENCE [LARGE SCALE GENOMIC DNA]</scope>
    <source>
        <strain evidence="3 6">S3</strain>
    </source>
</reference>
<dbReference type="InterPro" id="IPR043168">
    <property type="entry name" value="DegV_C"/>
</dbReference>
<dbReference type="GO" id="GO:0008289">
    <property type="term" value="F:lipid binding"/>
    <property type="evidence" value="ECO:0007669"/>
    <property type="project" value="UniProtKB-KW"/>
</dbReference>
<evidence type="ECO:0000256" key="2">
    <source>
        <dbReference type="ARBA" id="ARBA00023121"/>
    </source>
</evidence>
<proteinExistence type="predicted"/>
<dbReference type="Proteomes" id="UP000238081">
    <property type="component" value="Unassembled WGS sequence"/>
</dbReference>